<evidence type="ECO:0000313" key="13">
    <source>
        <dbReference type="Proteomes" id="UP001552299"/>
    </source>
</evidence>
<evidence type="ECO:0000256" key="1">
    <source>
        <dbReference type="ARBA" id="ARBA00004127"/>
    </source>
</evidence>
<accession>A0ABD0VT98</accession>
<feature type="transmembrane region" description="Helical" evidence="10">
    <location>
        <begin position="925"/>
        <end position="942"/>
    </location>
</feature>
<evidence type="ECO:0000256" key="3">
    <source>
        <dbReference type="ARBA" id="ARBA00022679"/>
    </source>
</evidence>
<evidence type="ECO:0000256" key="9">
    <source>
        <dbReference type="PIRSR" id="PIRSR605150-3"/>
    </source>
</evidence>
<evidence type="ECO:0000256" key="2">
    <source>
        <dbReference type="ARBA" id="ARBA00022676"/>
    </source>
</evidence>
<feature type="binding site" evidence="8">
    <location>
        <position position="422"/>
    </location>
    <ligand>
        <name>UDP-alpha-D-glucose</name>
        <dbReference type="ChEBI" id="CHEBI:58885"/>
    </ligand>
</feature>
<keyword evidence="2" id="KW-0328">Glycosyltransferase</keyword>
<dbReference type="Pfam" id="PF03552">
    <property type="entry name" value="Cellulose_synt"/>
    <property type="match status" value="3"/>
</dbReference>
<dbReference type="FunFam" id="3.90.550.10:FF:000135">
    <property type="entry name" value="Cellulose synthase-like protein G3"/>
    <property type="match status" value="1"/>
</dbReference>
<feature type="binding site" evidence="9">
    <location>
        <position position="586"/>
    </location>
    <ligand>
        <name>Mn(2+)</name>
        <dbReference type="ChEBI" id="CHEBI:29035"/>
    </ligand>
</feature>
<keyword evidence="4 10" id="KW-0812">Transmembrane</keyword>
<feature type="transmembrane region" description="Helical" evidence="10">
    <location>
        <begin position="885"/>
        <end position="913"/>
    </location>
</feature>
<organism evidence="12 13">
    <name type="scientific">Dendrobium thyrsiflorum</name>
    <name type="common">Pinecone-like raceme dendrobium</name>
    <name type="synonym">Orchid</name>
    <dbReference type="NCBI Taxonomy" id="117978"/>
    <lineage>
        <taxon>Eukaryota</taxon>
        <taxon>Viridiplantae</taxon>
        <taxon>Streptophyta</taxon>
        <taxon>Embryophyta</taxon>
        <taxon>Tracheophyta</taxon>
        <taxon>Spermatophyta</taxon>
        <taxon>Magnoliopsida</taxon>
        <taxon>Liliopsida</taxon>
        <taxon>Asparagales</taxon>
        <taxon>Orchidaceae</taxon>
        <taxon>Epidendroideae</taxon>
        <taxon>Malaxideae</taxon>
        <taxon>Dendrobiinae</taxon>
        <taxon>Dendrobium</taxon>
    </lineage>
</organism>
<dbReference type="AlphaFoldDB" id="A0ABD0VT98"/>
<evidence type="ECO:0000256" key="10">
    <source>
        <dbReference type="SAM" id="Phobius"/>
    </source>
</evidence>
<proteinExistence type="predicted"/>
<keyword evidence="3" id="KW-0808">Transferase</keyword>
<dbReference type="Pfam" id="PF14111">
    <property type="entry name" value="DUF4283"/>
    <property type="match status" value="1"/>
</dbReference>
<feature type="domain" description="DUF4283" evidence="11">
    <location>
        <begin position="61"/>
        <end position="140"/>
    </location>
</feature>
<protein>
    <recommendedName>
        <fullName evidence="11">DUF4283 domain-containing protein</fullName>
    </recommendedName>
</protein>
<evidence type="ECO:0000259" key="11">
    <source>
        <dbReference type="Pfam" id="PF14111"/>
    </source>
</evidence>
<dbReference type="GO" id="GO:0012505">
    <property type="term" value="C:endomembrane system"/>
    <property type="evidence" value="ECO:0007669"/>
    <property type="project" value="UniProtKB-SubCell"/>
</dbReference>
<dbReference type="SUPFAM" id="SSF53448">
    <property type="entry name" value="Nucleotide-diphospho-sugar transferases"/>
    <property type="match status" value="1"/>
</dbReference>
<keyword evidence="6 10" id="KW-0472">Membrane</keyword>
<gene>
    <name evidence="12" type="ORF">M5K25_004117</name>
</gene>
<dbReference type="InterPro" id="IPR005150">
    <property type="entry name" value="Cellulose_synth"/>
</dbReference>
<evidence type="ECO:0000256" key="4">
    <source>
        <dbReference type="ARBA" id="ARBA00022692"/>
    </source>
</evidence>
<comment type="subcellular location">
    <subcellularLocation>
        <location evidence="1">Endomembrane system</location>
        <topology evidence="1">Multi-pass membrane protein</topology>
    </subcellularLocation>
</comment>
<dbReference type="InterPro" id="IPR029044">
    <property type="entry name" value="Nucleotide-diphossugar_trans"/>
</dbReference>
<evidence type="ECO:0000256" key="6">
    <source>
        <dbReference type="ARBA" id="ARBA00023136"/>
    </source>
</evidence>
<keyword evidence="5 10" id="KW-1133">Transmembrane helix</keyword>
<feature type="binding site" evidence="8">
    <location>
        <position position="451"/>
    </location>
    <ligand>
        <name>UDP-alpha-D-glucose</name>
        <dbReference type="ChEBI" id="CHEBI:58885"/>
    </ligand>
</feature>
<dbReference type="PANTHER" id="PTHR13301">
    <property type="entry name" value="X-BOX TRANSCRIPTION FACTOR-RELATED"/>
    <property type="match status" value="1"/>
</dbReference>
<name>A0ABD0VT98_DENTH</name>
<reference evidence="12 13" key="1">
    <citation type="journal article" date="2024" name="Plant Biotechnol. J.">
        <title>Dendrobium thyrsiflorum genome and its molecular insights into genes involved in important horticultural traits.</title>
        <authorList>
            <person name="Chen B."/>
            <person name="Wang J.Y."/>
            <person name="Zheng P.J."/>
            <person name="Li K.L."/>
            <person name="Liang Y.M."/>
            <person name="Chen X.F."/>
            <person name="Zhang C."/>
            <person name="Zhao X."/>
            <person name="He X."/>
            <person name="Zhang G.Q."/>
            <person name="Liu Z.J."/>
            <person name="Xu Q."/>
        </authorList>
    </citation>
    <scope>NUCLEOTIDE SEQUENCE [LARGE SCALE GENOMIC DNA]</scope>
    <source>
        <strain evidence="12">GZMU011</strain>
    </source>
</reference>
<keyword evidence="7" id="KW-0961">Cell wall biogenesis/degradation</keyword>
<dbReference type="EMBL" id="JANQDX010000004">
    <property type="protein sequence ID" value="KAL0925747.1"/>
    <property type="molecule type" value="Genomic_DNA"/>
</dbReference>
<dbReference type="GO" id="GO:0071669">
    <property type="term" value="P:plant-type cell wall organization or biogenesis"/>
    <property type="evidence" value="ECO:0007669"/>
    <property type="project" value="UniProtKB-ARBA"/>
</dbReference>
<dbReference type="InterPro" id="IPR025558">
    <property type="entry name" value="DUF4283"/>
</dbReference>
<dbReference type="Gene3D" id="3.90.550.10">
    <property type="entry name" value="Spore Coat Polysaccharide Biosynthesis Protein SpsA, Chain A"/>
    <property type="match status" value="2"/>
</dbReference>
<keyword evidence="13" id="KW-1185">Reference proteome</keyword>
<evidence type="ECO:0000256" key="7">
    <source>
        <dbReference type="ARBA" id="ARBA00023316"/>
    </source>
</evidence>
<dbReference type="GO" id="GO:0071555">
    <property type="term" value="P:cell wall organization"/>
    <property type="evidence" value="ECO:0007669"/>
    <property type="project" value="UniProtKB-KW"/>
</dbReference>
<evidence type="ECO:0000313" key="12">
    <source>
        <dbReference type="EMBL" id="KAL0925747.1"/>
    </source>
</evidence>
<feature type="binding site" evidence="8">
    <location>
        <position position="421"/>
    </location>
    <ligand>
        <name>UDP-alpha-D-glucose</name>
        <dbReference type="ChEBI" id="CHEBI:58885"/>
    </ligand>
</feature>
<sequence length="979" mass="110329">MVGPSSSNPWFFAKDSKSRSFKEVLEGPSAAAKIDFVHSTVKGLPALLFDYSVVSKLAAPFSFTLVEKFMLKRPNIDIIRKFFFNLKLSGAFSVGLMDQRHIVIQLSNDLDYSRIFSRRVYYIMGCQMRLLKWTPEFDIEGEPDILHRPNIVEEGDIASGDGGDGYVDTHVDNIVGNDGDKENVDEQMMAVLKPEDPSIKSDMDAEELIEDGELVASPLQVNVSLNAISKEHSQKEQENSGMYNSICRQNIVELADSEEVFSVSIGMNFDAFVGGSSPNFVRSIDLLGLQFCWRGEITSHPNKTPTHLPRPKYSILPPPLPPMAPLLHTHQIHPRANLNRLHFLLYSLSLLLLLLLHHTTTPSSFLLLVADVFLAFMWLLGQGYRWRPIRRWEFPELLSKATASKDFPALDVFICTADPYKEPPVGVASTALSALAFDYPSDRLSVYVSDDGGSDLTLFAFFEAAKFARCWLPFCRENGVMERSPEAYFQSDGCDGEAEEMKVMFESLKERVDCAMEKGYVDLNLVNSPEEKEIFKTWKNFTRKDHPSVIQVLLESKKDKDSTGHPLPNLIYISREKRPASPHNFKAGALNALLRVSETMTNAPLILTLDCDMFSNDPNAPQRALCYFLDKNFSPNLSFVQFPQRYTGLNKNDIYDGEFRRVFILGEQGLDGLQGPNCVGTGCFFSRRSLYSSPPVAMPSSDEFKVQNCLLSSKLVLLKAEEAASSEYEHGRKEWGSQIGFRYGSLVEDYYTGYKLHCQGWRSVFCNPDRPAFLGEAPKSLVDALSQSRRWFVGLYEASDPWFFLYAYLFLSTYVQDLIEFMEVGGLIQRWWSEQRMWLIKGISCSTFGTLDFILSLIGCSAPGFNLTSKVKKEEENKLYENGKFVFSTASPFFVSIGTIAIVNVISFIFGFIKAVIRVGGLDEMLIQLLLSGFIVTNSWPVYEAMFTRKDGGKMPESVTKASILLSSKLFCLGNFYFT</sequence>
<evidence type="ECO:0000256" key="5">
    <source>
        <dbReference type="ARBA" id="ARBA00022989"/>
    </source>
</evidence>
<evidence type="ECO:0000256" key="8">
    <source>
        <dbReference type="PIRSR" id="PIRSR605150-2"/>
    </source>
</evidence>
<comment type="caution">
    <text evidence="12">The sequence shown here is derived from an EMBL/GenBank/DDBJ whole genome shotgun (WGS) entry which is preliminary data.</text>
</comment>
<feature type="binding site" evidence="9">
    <location>
        <position position="610"/>
    </location>
    <ligand>
        <name>Mn(2+)</name>
        <dbReference type="ChEBI" id="CHEBI:29035"/>
    </ligand>
</feature>
<dbReference type="GO" id="GO:0016757">
    <property type="term" value="F:glycosyltransferase activity"/>
    <property type="evidence" value="ECO:0007669"/>
    <property type="project" value="UniProtKB-KW"/>
</dbReference>
<dbReference type="Proteomes" id="UP001552299">
    <property type="component" value="Unassembled WGS sequence"/>
</dbReference>